<evidence type="ECO:0000313" key="1">
    <source>
        <dbReference type="EMBL" id="GGY11486.1"/>
    </source>
</evidence>
<accession>A0ABQ2ZBQ6</accession>
<reference evidence="2" key="1">
    <citation type="journal article" date="2019" name="Int. J. Syst. Evol. Microbiol.">
        <title>The Global Catalogue of Microorganisms (GCM) 10K type strain sequencing project: providing services to taxonomists for standard genome sequencing and annotation.</title>
        <authorList>
            <consortium name="The Broad Institute Genomics Platform"/>
            <consortium name="The Broad Institute Genome Sequencing Center for Infectious Disease"/>
            <person name="Wu L."/>
            <person name="Ma J."/>
        </authorList>
    </citation>
    <scope>NUCLEOTIDE SEQUENCE [LARGE SCALE GENOMIC DNA]</scope>
    <source>
        <strain evidence="2">JCM 4586</strain>
    </source>
</reference>
<name>A0ABQ2ZBQ6_9ACTN</name>
<evidence type="ECO:0008006" key="3">
    <source>
        <dbReference type="Google" id="ProtNLM"/>
    </source>
</evidence>
<proteinExistence type="predicted"/>
<gene>
    <name evidence="1" type="ORF">GCM10010324_67800</name>
</gene>
<evidence type="ECO:0000313" key="2">
    <source>
        <dbReference type="Proteomes" id="UP000659223"/>
    </source>
</evidence>
<organism evidence="1 2">
    <name type="scientific">Streptomyces hiroshimensis</name>
    <dbReference type="NCBI Taxonomy" id="66424"/>
    <lineage>
        <taxon>Bacteria</taxon>
        <taxon>Bacillati</taxon>
        <taxon>Actinomycetota</taxon>
        <taxon>Actinomycetes</taxon>
        <taxon>Kitasatosporales</taxon>
        <taxon>Streptomycetaceae</taxon>
        <taxon>Streptomyces</taxon>
    </lineage>
</organism>
<dbReference type="PANTHER" id="PTHR33361">
    <property type="entry name" value="GLR0591 PROTEIN"/>
    <property type="match status" value="1"/>
</dbReference>
<sequence length="182" mass="20350">MYRANLQLGVTTLNTTTLNRFQRLACELHPGHSEGWGLYAERLMDELGYLADPAHRLGMLAGGQQLRAARIVLDIGLHLQLPIPAGTGFHEGQRWTPDLGRAFLTRYCGLAPAFAGFEIDRYLGRPGQALAYKLGERVWLEAREEARRRDGAAFDLKQFHRRALDLGPMGLDLLRAELARTG</sequence>
<dbReference type="InterPro" id="IPR010281">
    <property type="entry name" value="DUF885"/>
</dbReference>
<protein>
    <recommendedName>
        <fullName evidence="3">DUF885 domain-containing protein</fullName>
    </recommendedName>
</protein>
<dbReference type="PANTHER" id="PTHR33361:SF2">
    <property type="entry name" value="DUF885 DOMAIN-CONTAINING PROTEIN"/>
    <property type="match status" value="1"/>
</dbReference>
<dbReference type="RefSeq" id="WP_229900203.1">
    <property type="nucleotide sequence ID" value="NZ_BMUT01000025.1"/>
</dbReference>
<keyword evidence="2" id="KW-1185">Reference proteome</keyword>
<dbReference type="Proteomes" id="UP000659223">
    <property type="component" value="Unassembled WGS sequence"/>
</dbReference>
<dbReference type="Pfam" id="PF05960">
    <property type="entry name" value="DUF885"/>
    <property type="match status" value="1"/>
</dbReference>
<comment type="caution">
    <text evidence="1">The sequence shown here is derived from an EMBL/GenBank/DDBJ whole genome shotgun (WGS) entry which is preliminary data.</text>
</comment>
<dbReference type="EMBL" id="BMUT01000025">
    <property type="protein sequence ID" value="GGY11486.1"/>
    <property type="molecule type" value="Genomic_DNA"/>
</dbReference>